<dbReference type="InterPro" id="IPR009114">
    <property type="entry name" value="Angiomotin"/>
</dbReference>
<evidence type="ECO:0000256" key="2">
    <source>
        <dbReference type="ARBA" id="ARBA00010300"/>
    </source>
</evidence>
<feature type="domain" description="Angiomotin C-terminal" evidence="8">
    <location>
        <begin position="423"/>
        <end position="600"/>
    </location>
</feature>
<evidence type="ECO:0000256" key="5">
    <source>
        <dbReference type="ARBA" id="ARBA00023054"/>
    </source>
</evidence>
<proteinExistence type="inferred from homology"/>
<organism evidence="9 10">
    <name type="scientific">Nicrophorus vespilloides</name>
    <name type="common">Boreal carrion beetle</name>
    <dbReference type="NCBI Taxonomy" id="110193"/>
    <lineage>
        <taxon>Eukaryota</taxon>
        <taxon>Metazoa</taxon>
        <taxon>Ecdysozoa</taxon>
        <taxon>Arthropoda</taxon>
        <taxon>Hexapoda</taxon>
        <taxon>Insecta</taxon>
        <taxon>Pterygota</taxon>
        <taxon>Neoptera</taxon>
        <taxon>Endopterygota</taxon>
        <taxon>Coleoptera</taxon>
        <taxon>Polyphaga</taxon>
        <taxon>Staphyliniformia</taxon>
        <taxon>Silphidae</taxon>
        <taxon>Nicrophorinae</taxon>
        <taxon>Nicrophorus</taxon>
    </lineage>
</organism>
<evidence type="ECO:0000256" key="3">
    <source>
        <dbReference type="ARBA" id="ARBA00022553"/>
    </source>
</evidence>
<sequence>MYPSFSEYNVKQSQEATKMSFLRQPNRQYWQLLASQSTSSFKPSLSGSETDVSTSNENLSNEEKYVIRHTARQEPQGQENLQQSSNRSSLRDSLQSNRSSLDVSSSSYNTLIIHSIGEDTWTGRNSGGRDTESGVFLQGSPVNGGESVQKMSASPAPSTGSSVGHGTDETGVQITEIPDDYLSQSSVLKHLAKEVKGERIGDPRPPPDYNKCMKQRKQCFKAMSKSQPDLSMMRSDDDVKHVPRPRTKGRVESTTERDWQTVEMVELIMKENGALKMELEQCYQRVAKTELLEQEVVKIHRSHDELVQLSERRERLEKMARQRLQTECRKLQDHNKALREQLGLLTSDGHKRELNKREILITQLITQNKELVAAKERQEIELAAQRATLQEQRTHIDILESALTNAQGNVVRLEEESRKKQVYVDRVMQLQHALTSHQLVSERREQTERQLRQQLEMELERTKRDDCGKSSWADIRGLNSDDADLKKRLREREEMIMRLEGECSKWEQRYLEENALRQAAIDAASIPKDAKIAALEKTSQETEKIIAEARNEKIRHMDEAHASQKKVTDLESRLKDLESKLAERDAMIRVLQKHHTYDKDVSSMLSRSPHHTPHPSLAGSDLDHVLGASVSREELVSSVLTSSTSFGSGNSYTGSDSSYMPSYKFENKCFDSTKKTLDNQIKEIDNQLGSQLLSKRALCCFPGLTNPVAAQRKGTIPKPLLAGVTSSSSSSVSQPSASGAVIGTTTVSVTATNADANTASQSGQEMLLLEKQGRSSQQQRMSEKDSTGGGSSSGGTGTPPTHPSSLPRPPRTRYNRLPSETPPERKKSEPGMTSTNNRKPSPARSMIPPPRKLGDYGRLSDSGSSSVSLRKPSPRLSASRDSASTFSDNSSSSLPHPKVRFYGSGPVRRGSSLGRDSKPGDSPTPTPPAKYRIQF</sequence>
<feature type="compositionally biased region" description="Low complexity" evidence="7">
    <location>
        <begin position="856"/>
        <end position="870"/>
    </location>
</feature>
<gene>
    <name evidence="10" type="primary">LOC108566904</name>
</gene>
<keyword evidence="5 6" id="KW-0175">Coiled coil</keyword>
<dbReference type="Proteomes" id="UP000695000">
    <property type="component" value="Unplaced"/>
</dbReference>
<keyword evidence="4" id="KW-0965">Cell junction</keyword>
<evidence type="ECO:0000256" key="6">
    <source>
        <dbReference type="SAM" id="Coils"/>
    </source>
</evidence>
<dbReference type="RefSeq" id="XP_017782515.1">
    <property type="nucleotide sequence ID" value="XM_017927026.1"/>
</dbReference>
<comment type="similarity">
    <text evidence="2">Belongs to the angiomotin family.</text>
</comment>
<feature type="region of interest" description="Disordered" evidence="7">
    <location>
        <begin position="771"/>
        <end position="935"/>
    </location>
</feature>
<evidence type="ECO:0000256" key="4">
    <source>
        <dbReference type="ARBA" id="ARBA00022949"/>
    </source>
</evidence>
<evidence type="ECO:0000313" key="10">
    <source>
        <dbReference type="RefSeq" id="XP_017782515.1"/>
    </source>
</evidence>
<feature type="compositionally biased region" description="Low complexity" evidence="7">
    <location>
        <begin position="879"/>
        <end position="893"/>
    </location>
</feature>
<accession>A0ABM1N6R5</accession>
<feature type="region of interest" description="Disordered" evidence="7">
    <location>
        <begin position="38"/>
        <end position="102"/>
    </location>
</feature>
<dbReference type="Pfam" id="PF12240">
    <property type="entry name" value="Angiomotin_C"/>
    <property type="match status" value="1"/>
</dbReference>
<feature type="region of interest" description="Disordered" evidence="7">
    <location>
        <begin position="119"/>
        <end position="168"/>
    </location>
</feature>
<feature type="compositionally biased region" description="Polar residues" evidence="7">
    <location>
        <begin position="73"/>
        <end position="92"/>
    </location>
</feature>
<dbReference type="PRINTS" id="PR01807">
    <property type="entry name" value="ANGIOMOTIN"/>
</dbReference>
<comment type="subcellular location">
    <subcellularLocation>
        <location evidence="1">Cell junction</location>
    </subcellularLocation>
</comment>
<reference evidence="10" key="1">
    <citation type="submission" date="2025-08" db="UniProtKB">
        <authorList>
            <consortium name="RefSeq"/>
        </authorList>
    </citation>
    <scope>IDENTIFICATION</scope>
    <source>
        <tissue evidence="10">Whole Larva</tissue>
    </source>
</reference>
<dbReference type="InterPro" id="IPR051747">
    <property type="entry name" value="Angiomotin-like"/>
</dbReference>
<feature type="compositionally biased region" description="Gly residues" evidence="7">
    <location>
        <begin position="787"/>
        <end position="797"/>
    </location>
</feature>
<feature type="compositionally biased region" description="Pro residues" evidence="7">
    <location>
        <begin position="800"/>
        <end position="809"/>
    </location>
</feature>
<feature type="coiled-coil region" evidence="6">
    <location>
        <begin position="299"/>
        <end position="416"/>
    </location>
</feature>
<feature type="region of interest" description="Disordered" evidence="7">
    <location>
        <begin position="224"/>
        <end position="255"/>
    </location>
</feature>
<feature type="coiled-coil region" evidence="6">
    <location>
        <begin position="445"/>
        <end position="587"/>
    </location>
</feature>
<evidence type="ECO:0000313" key="9">
    <source>
        <dbReference type="Proteomes" id="UP000695000"/>
    </source>
</evidence>
<feature type="compositionally biased region" description="Polar residues" evidence="7">
    <location>
        <begin position="38"/>
        <end position="59"/>
    </location>
</feature>
<dbReference type="PANTHER" id="PTHR14826">
    <property type="entry name" value="ANGIOMOTIN"/>
    <property type="match status" value="1"/>
</dbReference>
<dbReference type="PANTHER" id="PTHR14826:SF14">
    <property type="entry name" value="ANGIOMOTIN_C DOMAIN-CONTAINING PROTEIN"/>
    <property type="match status" value="1"/>
</dbReference>
<evidence type="ECO:0000259" key="8">
    <source>
        <dbReference type="Pfam" id="PF12240"/>
    </source>
</evidence>
<protein>
    <submittedName>
        <fullName evidence="10">Angiomotin-like isoform X1</fullName>
    </submittedName>
</protein>
<dbReference type="GeneID" id="108566904"/>
<evidence type="ECO:0000256" key="7">
    <source>
        <dbReference type="SAM" id="MobiDB-lite"/>
    </source>
</evidence>
<keyword evidence="3" id="KW-0597">Phosphoprotein</keyword>
<name>A0ABM1N6R5_NICVS</name>
<feature type="compositionally biased region" description="Polar residues" evidence="7">
    <location>
        <begin position="149"/>
        <end position="164"/>
    </location>
</feature>
<keyword evidence="9" id="KW-1185">Reference proteome</keyword>
<feature type="compositionally biased region" description="Low complexity" evidence="7">
    <location>
        <begin position="93"/>
        <end position="102"/>
    </location>
</feature>
<evidence type="ECO:0000256" key="1">
    <source>
        <dbReference type="ARBA" id="ARBA00004282"/>
    </source>
</evidence>
<dbReference type="InterPro" id="IPR024646">
    <property type="entry name" value="Angiomotin_C"/>
</dbReference>